<keyword evidence="6" id="KW-1133">Transmembrane helix</keyword>
<accession>A0ABD0UT17</accession>
<evidence type="ECO:0000313" key="9">
    <source>
        <dbReference type="EMBL" id="KAL0915750.1"/>
    </source>
</evidence>
<evidence type="ECO:0000313" key="10">
    <source>
        <dbReference type="Proteomes" id="UP001552299"/>
    </source>
</evidence>
<dbReference type="Gene3D" id="3.80.10.10">
    <property type="entry name" value="Ribonuclease Inhibitor"/>
    <property type="match status" value="1"/>
</dbReference>
<dbReference type="InterPro" id="IPR013210">
    <property type="entry name" value="LRR_N_plant-typ"/>
</dbReference>
<gene>
    <name evidence="9" type="ORF">M5K25_013203</name>
</gene>
<evidence type="ECO:0000256" key="4">
    <source>
        <dbReference type="ARBA" id="ARBA00022729"/>
    </source>
</evidence>
<keyword evidence="4" id="KW-0732">Signal</keyword>
<keyword evidence="7" id="KW-0472">Membrane</keyword>
<keyword evidence="3" id="KW-0812">Transmembrane</keyword>
<organism evidence="9 10">
    <name type="scientific">Dendrobium thyrsiflorum</name>
    <name type="common">Pinecone-like raceme dendrobium</name>
    <name type="synonym">Orchid</name>
    <dbReference type="NCBI Taxonomy" id="117978"/>
    <lineage>
        <taxon>Eukaryota</taxon>
        <taxon>Viridiplantae</taxon>
        <taxon>Streptophyta</taxon>
        <taxon>Embryophyta</taxon>
        <taxon>Tracheophyta</taxon>
        <taxon>Spermatophyta</taxon>
        <taxon>Magnoliopsida</taxon>
        <taxon>Liliopsida</taxon>
        <taxon>Asparagales</taxon>
        <taxon>Orchidaceae</taxon>
        <taxon>Epidendroideae</taxon>
        <taxon>Malaxideae</taxon>
        <taxon>Dendrobiinae</taxon>
        <taxon>Dendrobium</taxon>
    </lineage>
</organism>
<proteinExistence type="predicted"/>
<dbReference type="FunFam" id="3.80.10.10:FF:000129">
    <property type="entry name" value="Leucine-rich repeat receptor-like kinase"/>
    <property type="match status" value="1"/>
</dbReference>
<evidence type="ECO:0000256" key="5">
    <source>
        <dbReference type="ARBA" id="ARBA00022737"/>
    </source>
</evidence>
<evidence type="ECO:0000259" key="8">
    <source>
        <dbReference type="Pfam" id="PF08263"/>
    </source>
</evidence>
<comment type="subcellular location">
    <subcellularLocation>
        <location evidence="1">Membrane</location>
        <topology evidence="1">Single-pass membrane protein</topology>
    </subcellularLocation>
</comment>
<comment type="caution">
    <text evidence="9">The sequence shown here is derived from an EMBL/GenBank/DDBJ whole genome shotgun (WGS) entry which is preliminary data.</text>
</comment>
<dbReference type="Pfam" id="PF08263">
    <property type="entry name" value="LRRNT_2"/>
    <property type="match status" value="1"/>
</dbReference>
<evidence type="ECO:0000256" key="2">
    <source>
        <dbReference type="ARBA" id="ARBA00022614"/>
    </source>
</evidence>
<dbReference type="InterPro" id="IPR001611">
    <property type="entry name" value="Leu-rich_rpt"/>
</dbReference>
<keyword evidence="10" id="KW-1185">Reference proteome</keyword>
<keyword evidence="2" id="KW-0433">Leucine-rich repeat</keyword>
<dbReference type="GO" id="GO:0016020">
    <property type="term" value="C:membrane"/>
    <property type="evidence" value="ECO:0007669"/>
    <property type="project" value="UniProtKB-SubCell"/>
</dbReference>
<dbReference type="SUPFAM" id="SSF52058">
    <property type="entry name" value="L domain-like"/>
    <property type="match status" value="1"/>
</dbReference>
<dbReference type="InterPro" id="IPR032675">
    <property type="entry name" value="LRR_dom_sf"/>
</dbReference>
<sequence>MDESKIFRAFCSYWVLSLLPLMPWLTVTYSSLSPSGINYEVVALMAIKTALKDPYNVLENWDMNSVDPCSWRMVTCSPDGYVTALGLPSQSLSGTLSPGIGNLTNLQSVLLQNNAISGLIPPVFRRLDNLQTLDLSNNQFNGNIPSSLGDLNNIFLHL</sequence>
<reference evidence="9 10" key="1">
    <citation type="journal article" date="2024" name="Plant Biotechnol. J.">
        <title>Dendrobium thyrsiflorum genome and its molecular insights into genes involved in important horticultural traits.</title>
        <authorList>
            <person name="Chen B."/>
            <person name="Wang J.Y."/>
            <person name="Zheng P.J."/>
            <person name="Li K.L."/>
            <person name="Liang Y.M."/>
            <person name="Chen X.F."/>
            <person name="Zhang C."/>
            <person name="Zhao X."/>
            <person name="He X."/>
            <person name="Zhang G.Q."/>
            <person name="Liu Z.J."/>
            <person name="Xu Q."/>
        </authorList>
    </citation>
    <scope>NUCLEOTIDE SEQUENCE [LARGE SCALE GENOMIC DNA]</scope>
    <source>
        <strain evidence="9">GZMU011</strain>
    </source>
</reference>
<evidence type="ECO:0000256" key="3">
    <source>
        <dbReference type="ARBA" id="ARBA00022692"/>
    </source>
</evidence>
<evidence type="ECO:0000256" key="6">
    <source>
        <dbReference type="ARBA" id="ARBA00022989"/>
    </source>
</evidence>
<evidence type="ECO:0000256" key="7">
    <source>
        <dbReference type="ARBA" id="ARBA00023136"/>
    </source>
</evidence>
<dbReference type="PANTHER" id="PTHR47988">
    <property type="entry name" value="SOMATIC EMBRYOGENESIS RECEPTOR KINASE 1"/>
    <property type="match status" value="1"/>
</dbReference>
<dbReference type="AlphaFoldDB" id="A0ABD0UT17"/>
<evidence type="ECO:0000256" key="1">
    <source>
        <dbReference type="ARBA" id="ARBA00004167"/>
    </source>
</evidence>
<protein>
    <recommendedName>
        <fullName evidence="8">Leucine-rich repeat-containing N-terminal plant-type domain-containing protein</fullName>
    </recommendedName>
</protein>
<name>A0ABD0UT17_DENTH</name>
<keyword evidence="5" id="KW-0677">Repeat</keyword>
<dbReference type="Pfam" id="PF13855">
    <property type="entry name" value="LRR_8"/>
    <property type="match status" value="1"/>
</dbReference>
<feature type="domain" description="Leucine-rich repeat-containing N-terminal plant-type" evidence="8">
    <location>
        <begin position="38"/>
        <end position="77"/>
    </location>
</feature>
<dbReference type="EMBL" id="JANQDX010000011">
    <property type="protein sequence ID" value="KAL0915750.1"/>
    <property type="molecule type" value="Genomic_DNA"/>
</dbReference>
<dbReference type="Proteomes" id="UP001552299">
    <property type="component" value="Unassembled WGS sequence"/>
</dbReference>